<dbReference type="InterPro" id="IPR000415">
    <property type="entry name" value="Nitroreductase-like"/>
</dbReference>
<dbReference type="InterPro" id="IPR029479">
    <property type="entry name" value="Nitroreductase"/>
</dbReference>
<evidence type="ECO:0000256" key="2">
    <source>
        <dbReference type="ARBA" id="ARBA00023002"/>
    </source>
</evidence>
<evidence type="ECO:0000313" key="5">
    <source>
        <dbReference type="Proteomes" id="UP000006055"/>
    </source>
</evidence>
<evidence type="ECO:0000259" key="3">
    <source>
        <dbReference type="Pfam" id="PF00881"/>
    </source>
</evidence>
<dbReference type="CDD" id="cd02136">
    <property type="entry name" value="PnbA_NfnB-like"/>
    <property type="match status" value="1"/>
</dbReference>
<dbReference type="PANTHER" id="PTHR43673:SF10">
    <property type="entry name" value="NADH DEHYDROGENASE_NAD(P)H NITROREDUCTASE XCC3605-RELATED"/>
    <property type="match status" value="1"/>
</dbReference>
<accession>I4C8B3</accession>
<dbReference type="GO" id="GO:0016491">
    <property type="term" value="F:oxidoreductase activity"/>
    <property type="evidence" value="ECO:0007669"/>
    <property type="project" value="UniProtKB-KW"/>
</dbReference>
<comment type="similarity">
    <text evidence="1">Belongs to the nitroreductase family.</text>
</comment>
<feature type="domain" description="Nitroreductase" evidence="3">
    <location>
        <begin position="7"/>
        <end position="192"/>
    </location>
</feature>
<evidence type="ECO:0000313" key="4">
    <source>
        <dbReference type="EMBL" id="AFM25804.1"/>
    </source>
</evidence>
<dbReference type="Proteomes" id="UP000006055">
    <property type="component" value="Chromosome"/>
</dbReference>
<dbReference type="eggNOG" id="COG0778">
    <property type="taxonomic scope" value="Bacteria"/>
</dbReference>
<evidence type="ECO:0000256" key="1">
    <source>
        <dbReference type="ARBA" id="ARBA00007118"/>
    </source>
</evidence>
<dbReference type="KEGG" id="dti:Desti_3142"/>
<dbReference type="Pfam" id="PF00881">
    <property type="entry name" value="Nitroreductase"/>
    <property type="match status" value="1"/>
</dbReference>
<dbReference type="AlphaFoldDB" id="I4C8B3"/>
<organism evidence="4 5">
    <name type="scientific">Desulfomonile tiedjei (strain ATCC 49306 / DSM 6799 / DCB-1)</name>
    <dbReference type="NCBI Taxonomy" id="706587"/>
    <lineage>
        <taxon>Bacteria</taxon>
        <taxon>Pseudomonadati</taxon>
        <taxon>Thermodesulfobacteriota</taxon>
        <taxon>Desulfomonilia</taxon>
        <taxon>Desulfomonilales</taxon>
        <taxon>Desulfomonilaceae</taxon>
        <taxon>Desulfomonile</taxon>
    </lineage>
</organism>
<dbReference type="PANTHER" id="PTHR43673">
    <property type="entry name" value="NAD(P)H NITROREDUCTASE YDGI-RELATED"/>
    <property type="match status" value="1"/>
</dbReference>
<dbReference type="HOGENOM" id="CLU_070764_9_1_7"/>
<proteinExistence type="inferred from homology"/>
<dbReference type="STRING" id="706587.Desti_3142"/>
<sequence length="217" mass="24525">MDLLDTLRMRRSVRAFLNESLSRELLESILADARNAPSAINMQPWEVHMVLNEERKRLSRRLLKSFRERAIMCGPGAVQPIPDKFMSRARECSELMDPFVQRMGTDFKAFVNEGSLNFYGAPAVALVFVDSCFPEVRWVDAGIFLSYLMLAAAGHGISSCPVGLVKSYEDEIKDHLNIPDQKTFLISLALGKPDSQAAVNEFKSPRIGLDQFVRWIE</sequence>
<dbReference type="OrthoDB" id="9798230at2"/>
<dbReference type="SUPFAM" id="SSF55469">
    <property type="entry name" value="FMN-dependent nitroreductase-like"/>
    <property type="match status" value="1"/>
</dbReference>
<dbReference type="Gene3D" id="3.40.109.10">
    <property type="entry name" value="NADH Oxidase"/>
    <property type="match status" value="1"/>
</dbReference>
<keyword evidence="2" id="KW-0560">Oxidoreductase</keyword>
<gene>
    <name evidence="4" type="ordered locus">Desti_3142</name>
</gene>
<dbReference type="EMBL" id="CP003360">
    <property type="protein sequence ID" value="AFM25804.1"/>
    <property type="molecule type" value="Genomic_DNA"/>
</dbReference>
<reference evidence="5" key="1">
    <citation type="submission" date="2012-06" db="EMBL/GenBank/DDBJ databases">
        <title>Complete sequence of chromosome of Desulfomonile tiedjei DSM 6799.</title>
        <authorList>
            <person name="Lucas S."/>
            <person name="Copeland A."/>
            <person name="Lapidus A."/>
            <person name="Glavina del Rio T."/>
            <person name="Dalin E."/>
            <person name="Tice H."/>
            <person name="Bruce D."/>
            <person name="Goodwin L."/>
            <person name="Pitluck S."/>
            <person name="Peters L."/>
            <person name="Ovchinnikova G."/>
            <person name="Zeytun A."/>
            <person name="Lu M."/>
            <person name="Kyrpides N."/>
            <person name="Mavromatis K."/>
            <person name="Ivanova N."/>
            <person name="Brettin T."/>
            <person name="Detter J.C."/>
            <person name="Han C."/>
            <person name="Larimer F."/>
            <person name="Land M."/>
            <person name="Hauser L."/>
            <person name="Markowitz V."/>
            <person name="Cheng J.-F."/>
            <person name="Hugenholtz P."/>
            <person name="Woyke T."/>
            <person name="Wu D."/>
            <person name="Spring S."/>
            <person name="Schroeder M."/>
            <person name="Brambilla E."/>
            <person name="Klenk H.-P."/>
            <person name="Eisen J.A."/>
        </authorList>
    </citation>
    <scope>NUCLEOTIDE SEQUENCE [LARGE SCALE GENOMIC DNA]</scope>
    <source>
        <strain evidence="5">ATCC 49306 / DSM 6799 / DCB-1</strain>
    </source>
</reference>
<dbReference type="RefSeq" id="WP_014810941.1">
    <property type="nucleotide sequence ID" value="NC_018025.1"/>
</dbReference>
<keyword evidence="5" id="KW-1185">Reference proteome</keyword>
<name>I4C8B3_DESTA</name>
<protein>
    <submittedName>
        <fullName evidence="4">Nitroreductase</fullName>
    </submittedName>
</protein>